<accession>A0A0E2ZLZ8</accession>
<dbReference type="EMBL" id="JPGN01000054">
    <property type="protein sequence ID" value="KFI19372.1"/>
    <property type="molecule type" value="Genomic_DNA"/>
</dbReference>
<dbReference type="HOGENOM" id="CLU_2808070_0_0_6"/>
<reference evidence="3 4" key="1">
    <citation type="submission" date="2014-07" db="EMBL/GenBank/DDBJ databases">
        <title>Comparative analysis of Nitrosococcus oceani genome inventories of strains from Pacific and Atlantic gyres.</title>
        <authorList>
            <person name="Lim C.K."/>
            <person name="Wang L."/>
            <person name="Sayavedra-Soto L.A."/>
            <person name="Klotz M.G."/>
        </authorList>
    </citation>
    <scope>NUCLEOTIDE SEQUENCE [LARGE SCALE GENOMIC DNA]</scope>
    <source>
        <strain evidence="3 4">C-27</strain>
    </source>
</reference>
<dbReference type="AlphaFoldDB" id="A0A0E2ZLZ8"/>
<dbReference type="OrthoDB" id="8566140at2"/>
<evidence type="ECO:0000313" key="4">
    <source>
        <dbReference type="Proteomes" id="UP000028839"/>
    </source>
</evidence>
<keyword evidence="2" id="KW-0812">Transmembrane</keyword>
<comment type="caution">
    <text evidence="3">The sequence shown here is derived from an EMBL/GenBank/DDBJ whole genome shotgun (WGS) entry which is preliminary data.</text>
</comment>
<organism evidence="3 4">
    <name type="scientific">Nitrosococcus oceani C-27</name>
    <dbReference type="NCBI Taxonomy" id="314279"/>
    <lineage>
        <taxon>Bacteria</taxon>
        <taxon>Pseudomonadati</taxon>
        <taxon>Pseudomonadota</taxon>
        <taxon>Gammaproteobacteria</taxon>
        <taxon>Chromatiales</taxon>
        <taxon>Chromatiaceae</taxon>
        <taxon>Nitrosococcus</taxon>
    </lineage>
</organism>
<gene>
    <name evidence="3" type="ORF">IB75_08950</name>
</gene>
<proteinExistence type="predicted"/>
<name>A0A0E2ZLZ8_9GAMM</name>
<sequence length="65" mass="7241">MAKINSERISEESISGSKREDIGEKALGEFEPWESWETQLCLWSIGIGMTALVVLGILVNQFLLS</sequence>
<evidence type="ECO:0000313" key="3">
    <source>
        <dbReference type="EMBL" id="KFI19372.1"/>
    </source>
</evidence>
<keyword evidence="2" id="KW-1133">Transmembrane helix</keyword>
<protein>
    <submittedName>
        <fullName evidence="3">Uncharacterized protein</fullName>
    </submittedName>
</protein>
<feature type="region of interest" description="Disordered" evidence="1">
    <location>
        <begin position="1"/>
        <end position="20"/>
    </location>
</feature>
<evidence type="ECO:0000256" key="1">
    <source>
        <dbReference type="SAM" id="MobiDB-lite"/>
    </source>
</evidence>
<dbReference type="Proteomes" id="UP000028839">
    <property type="component" value="Unassembled WGS sequence"/>
</dbReference>
<keyword evidence="2" id="KW-0472">Membrane</keyword>
<evidence type="ECO:0000256" key="2">
    <source>
        <dbReference type="SAM" id="Phobius"/>
    </source>
</evidence>
<feature type="transmembrane region" description="Helical" evidence="2">
    <location>
        <begin position="42"/>
        <end position="64"/>
    </location>
</feature>